<feature type="transmembrane region" description="Helical" evidence="1">
    <location>
        <begin position="172"/>
        <end position="196"/>
    </location>
</feature>
<evidence type="ECO:0000313" key="2">
    <source>
        <dbReference type="EMBL" id="RDU24424.1"/>
    </source>
</evidence>
<dbReference type="Proteomes" id="UP000255036">
    <property type="component" value="Unassembled WGS sequence"/>
</dbReference>
<feature type="transmembrane region" description="Helical" evidence="1">
    <location>
        <begin position="101"/>
        <end position="130"/>
    </location>
</feature>
<keyword evidence="1" id="KW-0472">Membrane</keyword>
<comment type="caution">
    <text evidence="2">The sequence shown here is derived from an EMBL/GenBank/DDBJ whole genome shotgun (WGS) entry which is preliminary data.</text>
</comment>
<feature type="transmembrane region" description="Helical" evidence="1">
    <location>
        <begin position="268"/>
        <end position="286"/>
    </location>
</feature>
<gene>
    <name evidence="2" type="ORF">DWV06_02800</name>
</gene>
<sequence>MKSLYLIWKVCTYHFYRWKRNKRVVVSFLLAGILSFLLTEKIMNFSFEKGTVIQIVEPFVWSFGDGTSVLLVSLILILLFADMPLLDGSVPYALIRTNARIWTLGQMLYLTLSSFLYILYIFVITTLLCCKNAFIGNQWSDTAELLSYTDYSKVLSIPATLKTAQMSRPYECMMTIFILMLLYILISVFVMQYIIIKKGKTAGVIGIFMFHLVGFLLKSDFISGILGLKDKYKFIAVILRGWISPLSHVTFPMHNFGYDNLPRLRDSYLIFGGAILLLLIMIIHAMRRYNFMFIGAEKQEGI</sequence>
<protein>
    <submittedName>
        <fullName evidence="2">Uncharacterized protein</fullName>
    </submittedName>
</protein>
<organism evidence="2 3">
    <name type="scientific">Anaerosacchariphilus polymeriproducens</name>
    <dbReference type="NCBI Taxonomy" id="1812858"/>
    <lineage>
        <taxon>Bacteria</taxon>
        <taxon>Bacillati</taxon>
        <taxon>Bacillota</taxon>
        <taxon>Clostridia</taxon>
        <taxon>Lachnospirales</taxon>
        <taxon>Lachnospiraceae</taxon>
        <taxon>Anaerosacchariphilus</taxon>
    </lineage>
</organism>
<name>A0A371AXW4_9FIRM</name>
<feature type="transmembrane region" description="Helical" evidence="1">
    <location>
        <begin position="202"/>
        <end position="222"/>
    </location>
</feature>
<evidence type="ECO:0000256" key="1">
    <source>
        <dbReference type="SAM" id="Phobius"/>
    </source>
</evidence>
<feature type="transmembrane region" description="Helical" evidence="1">
    <location>
        <begin position="234"/>
        <end position="256"/>
    </location>
</feature>
<accession>A0A371AXW4</accession>
<feature type="transmembrane region" description="Helical" evidence="1">
    <location>
        <begin position="59"/>
        <end position="81"/>
    </location>
</feature>
<dbReference type="EMBL" id="QRCT01000012">
    <property type="protein sequence ID" value="RDU24424.1"/>
    <property type="molecule type" value="Genomic_DNA"/>
</dbReference>
<proteinExistence type="predicted"/>
<reference evidence="2 3" key="1">
    <citation type="submission" date="2018-07" db="EMBL/GenBank/DDBJ databases">
        <title>Anaerosacharophilus polymeroproducens gen. nov. sp. nov., an anaerobic bacterium isolated from salt field.</title>
        <authorList>
            <person name="Kim W."/>
            <person name="Yang S.-H."/>
            <person name="Oh J."/>
            <person name="Lee J.-H."/>
            <person name="Kwon K.K."/>
        </authorList>
    </citation>
    <scope>NUCLEOTIDE SEQUENCE [LARGE SCALE GENOMIC DNA]</scope>
    <source>
        <strain evidence="2 3">MCWD5</strain>
    </source>
</reference>
<keyword evidence="1" id="KW-0812">Transmembrane</keyword>
<evidence type="ECO:0000313" key="3">
    <source>
        <dbReference type="Proteomes" id="UP000255036"/>
    </source>
</evidence>
<dbReference type="AlphaFoldDB" id="A0A371AXW4"/>
<feature type="transmembrane region" description="Helical" evidence="1">
    <location>
        <begin position="20"/>
        <end position="38"/>
    </location>
</feature>
<dbReference type="OrthoDB" id="2041335at2"/>
<keyword evidence="1" id="KW-1133">Transmembrane helix</keyword>
<dbReference type="RefSeq" id="WP_115480657.1">
    <property type="nucleotide sequence ID" value="NZ_QRCT01000012.1"/>
</dbReference>
<keyword evidence="3" id="KW-1185">Reference proteome</keyword>